<protein>
    <submittedName>
        <fullName evidence="2">Uncharacterized protein</fullName>
    </submittedName>
</protein>
<name>A0A2V1EAD2_9PLEO</name>
<organism evidence="2 3">
    <name type="scientific">Periconia macrospinosa</name>
    <dbReference type="NCBI Taxonomy" id="97972"/>
    <lineage>
        <taxon>Eukaryota</taxon>
        <taxon>Fungi</taxon>
        <taxon>Dikarya</taxon>
        <taxon>Ascomycota</taxon>
        <taxon>Pezizomycotina</taxon>
        <taxon>Dothideomycetes</taxon>
        <taxon>Pleosporomycetidae</taxon>
        <taxon>Pleosporales</taxon>
        <taxon>Massarineae</taxon>
        <taxon>Periconiaceae</taxon>
        <taxon>Periconia</taxon>
    </lineage>
</organism>
<sequence>MAHNARHTPSPSGQDRICKACNRTMASISSEGDLVPLGTQDEACDICKPFEQLYSVMQTKDEAFSALESRRFEHLPRYQALEESKAAHRAFDNFLIQTEAQSRTRVHAPKPGAPDLSLGSTLASITNEGHGQAPPQPEEIHKPRLDRSRSSASPTKRRRPLLNDGRRVSFDSTVVFYDKEHGRPDEAFSRSSKEYAPGRNAPTKGKEFLDTSGLNTTATRFFGVKRLKKGWVETKEGREMDREWDDEKQIEIKPEAANQSPVQGGVAGEVEKRDDCLPSGSTLESRQEDRYISTDDQERKASLSQEERLVSIQNQMKPRSTLEHNTFGSNGSMTSITPDGSLSVGKDLSGDVWALSTTVSTSPTSK</sequence>
<feature type="compositionally biased region" description="Basic and acidic residues" evidence="1">
    <location>
        <begin position="138"/>
        <end position="149"/>
    </location>
</feature>
<feature type="compositionally biased region" description="Basic and acidic residues" evidence="1">
    <location>
        <begin position="285"/>
        <end position="309"/>
    </location>
</feature>
<gene>
    <name evidence="2" type="ORF">DM02DRAFT_427261</name>
</gene>
<dbReference type="EMBL" id="KZ805308">
    <property type="protein sequence ID" value="PVI06604.1"/>
    <property type="molecule type" value="Genomic_DNA"/>
</dbReference>
<keyword evidence="3" id="KW-1185">Reference proteome</keyword>
<dbReference type="Proteomes" id="UP000244855">
    <property type="component" value="Unassembled WGS sequence"/>
</dbReference>
<evidence type="ECO:0000256" key="1">
    <source>
        <dbReference type="SAM" id="MobiDB-lite"/>
    </source>
</evidence>
<evidence type="ECO:0000313" key="3">
    <source>
        <dbReference type="Proteomes" id="UP000244855"/>
    </source>
</evidence>
<dbReference type="OrthoDB" id="3800892at2759"/>
<feature type="compositionally biased region" description="Polar residues" evidence="1">
    <location>
        <begin position="118"/>
        <end position="129"/>
    </location>
</feature>
<proteinExistence type="predicted"/>
<feature type="compositionally biased region" description="Polar residues" evidence="1">
    <location>
        <begin position="311"/>
        <end position="340"/>
    </location>
</feature>
<feature type="compositionally biased region" description="Basic and acidic residues" evidence="1">
    <location>
        <begin position="183"/>
        <end position="193"/>
    </location>
</feature>
<dbReference type="AlphaFoldDB" id="A0A2V1EAD2"/>
<feature type="region of interest" description="Disordered" evidence="1">
    <location>
        <begin position="102"/>
        <end position="164"/>
    </location>
</feature>
<feature type="region of interest" description="Disordered" evidence="1">
    <location>
        <begin position="183"/>
        <end position="211"/>
    </location>
</feature>
<accession>A0A2V1EAD2</accession>
<evidence type="ECO:0000313" key="2">
    <source>
        <dbReference type="EMBL" id="PVI06604.1"/>
    </source>
</evidence>
<reference evidence="2 3" key="1">
    <citation type="journal article" date="2018" name="Sci. Rep.">
        <title>Comparative genomics provides insights into the lifestyle and reveals functional heterogeneity of dark septate endophytic fungi.</title>
        <authorList>
            <person name="Knapp D.G."/>
            <person name="Nemeth J.B."/>
            <person name="Barry K."/>
            <person name="Hainaut M."/>
            <person name="Henrissat B."/>
            <person name="Johnson J."/>
            <person name="Kuo A."/>
            <person name="Lim J.H.P."/>
            <person name="Lipzen A."/>
            <person name="Nolan M."/>
            <person name="Ohm R.A."/>
            <person name="Tamas L."/>
            <person name="Grigoriev I.V."/>
            <person name="Spatafora J.W."/>
            <person name="Nagy L.G."/>
            <person name="Kovacs G.M."/>
        </authorList>
    </citation>
    <scope>NUCLEOTIDE SEQUENCE [LARGE SCALE GENOMIC DNA]</scope>
    <source>
        <strain evidence="2 3">DSE2036</strain>
    </source>
</reference>
<feature type="region of interest" description="Disordered" evidence="1">
    <location>
        <begin position="253"/>
        <end position="347"/>
    </location>
</feature>